<evidence type="ECO:0000313" key="1">
    <source>
        <dbReference type="EMBL" id="CAK9074269.1"/>
    </source>
</evidence>
<evidence type="ECO:0000313" key="2">
    <source>
        <dbReference type="Proteomes" id="UP001642464"/>
    </source>
</evidence>
<dbReference type="EMBL" id="CAXAMM010035446">
    <property type="protein sequence ID" value="CAK9074269.1"/>
    <property type="molecule type" value="Genomic_DNA"/>
</dbReference>
<name>A0ABP0PGV7_9DINO</name>
<protein>
    <submittedName>
        <fullName evidence="1">Uncharacterized protein</fullName>
    </submittedName>
</protein>
<proteinExistence type="predicted"/>
<sequence>MKLARQKLRGDRCRLFGAPTFSCAAACSPDAAFTPGREAGQLLGQGMGWGRFFLEGPPFLLRPHSHQQEPLRFGLQSSSLAKRLLYQLTFEQGLQRPGLLPQELCLPPLKPFIA</sequence>
<organism evidence="1 2">
    <name type="scientific">Durusdinium trenchii</name>
    <dbReference type="NCBI Taxonomy" id="1381693"/>
    <lineage>
        <taxon>Eukaryota</taxon>
        <taxon>Sar</taxon>
        <taxon>Alveolata</taxon>
        <taxon>Dinophyceae</taxon>
        <taxon>Suessiales</taxon>
        <taxon>Symbiodiniaceae</taxon>
        <taxon>Durusdinium</taxon>
    </lineage>
</organism>
<comment type="caution">
    <text evidence="1">The sequence shown here is derived from an EMBL/GenBank/DDBJ whole genome shotgun (WGS) entry which is preliminary data.</text>
</comment>
<dbReference type="Proteomes" id="UP001642464">
    <property type="component" value="Unassembled WGS sequence"/>
</dbReference>
<reference evidence="1 2" key="1">
    <citation type="submission" date="2024-02" db="EMBL/GenBank/DDBJ databases">
        <authorList>
            <person name="Chen Y."/>
            <person name="Shah S."/>
            <person name="Dougan E. K."/>
            <person name="Thang M."/>
            <person name="Chan C."/>
        </authorList>
    </citation>
    <scope>NUCLEOTIDE SEQUENCE [LARGE SCALE GENOMIC DNA]</scope>
</reference>
<keyword evidence="2" id="KW-1185">Reference proteome</keyword>
<gene>
    <name evidence="1" type="ORF">SCF082_LOCUS36188</name>
</gene>
<accession>A0ABP0PGV7</accession>